<dbReference type="InterPro" id="IPR007863">
    <property type="entry name" value="Peptidase_M16_C"/>
</dbReference>
<gene>
    <name evidence="12" type="ORF">DI556_12460</name>
</gene>
<organism evidence="12 13">
    <name type="scientific">Rhodovulum sulfidophilum</name>
    <name type="common">Rhodobacter sulfidophilus</name>
    <dbReference type="NCBI Taxonomy" id="35806"/>
    <lineage>
        <taxon>Bacteria</taxon>
        <taxon>Pseudomonadati</taxon>
        <taxon>Pseudomonadota</taxon>
        <taxon>Alphaproteobacteria</taxon>
        <taxon>Rhodobacterales</taxon>
        <taxon>Paracoccaceae</taxon>
        <taxon>Rhodovulum</taxon>
    </lineage>
</organism>
<evidence type="ECO:0000256" key="5">
    <source>
        <dbReference type="ARBA" id="ARBA00022801"/>
    </source>
</evidence>
<evidence type="ECO:0000256" key="2">
    <source>
        <dbReference type="ARBA" id="ARBA00007261"/>
    </source>
</evidence>
<dbReference type="InterPro" id="IPR011765">
    <property type="entry name" value="Pept_M16_N"/>
</dbReference>
<feature type="signal peptide" evidence="9">
    <location>
        <begin position="1"/>
        <end position="28"/>
    </location>
</feature>
<protein>
    <submittedName>
        <fullName evidence="12">Peptidase M16</fullName>
    </submittedName>
</protein>
<dbReference type="GO" id="GO:0004222">
    <property type="term" value="F:metalloendopeptidase activity"/>
    <property type="evidence" value="ECO:0007669"/>
    <property type="project" value="InterPro"/>
</dbReference>
<dbReference type="Pfam" id="PF00675">
    <property type="entry name" value="Peptidase_M16"/>
    <property type="match status" value="1"/>
</dbReference>
<evidence type="ECO:0000313" key="12">
    <source>
        <dbReference type="EMBL" id="PZQ48961.1"/>
    </source>
</evidence>
<keyword evidence="6" id="KW-0862">Zinc</keyword>
<dbReference type="SUPFAM" id="SSF63411">
    <property type="entry name" value="LuxS/MPP-like metallohydrolase"/>
    <property type="match status" value="2"/>
</dbReference>
<reference evidence="12 13" key="1">
    <citation type="submission" date="2017-08" db="EMBL/GenBank/DDBJ databases">
        <title>Infants hospitalized years apart are colonized by the same room-sourced microbial strains.</title>
        <authorList>
            <person name="Brooks B."/>
            <person name="Olm M.R."/>
            <person name="Firek B.A."/>
            <person name="Baker R."/>
            <person name="Thomas B.C."/>
            <person name="Morowitz M.J."/>
            <person name="Banfield J.F."/>
        </authorList>
    </citation>
    <scope>NUCLEOTIDE SEQUENCE [LARGE SCALE GENOMIC DNA]</scope>
    <source>
        <strain evidence="12">S2_005_002_R2_34</strain>
    </source>
</reference>
<name>A0A2W5N628_RHOSU</name>
<proteinExistence type="inferred from homology"/>
<evidence type="ECO:0000259" key="10">
    <source>
        <dbReference type="Pfam" id="PF00675"/>
    </source>
</evidence>
<dbReference type="InterPro" id="IPR050626">
    <property type="entry name" value="Peptidase_M16"/>
</dbReference>
<dbReference type="Pfam" id="PF05193">
    <property type="entry name" value="Peptidase_M16_C"/>
    <property type="match status" value="1"/>
</dbReference>
<dbReference type="InterPro" id="IPR011249">
    <property type="entry name" value="Metalloenz_LuxS/M16"/>
</dbReference>
<dbReference type="Proteomes" id="UP000249185">
    <property type="component" value="Unassembled WGS sequence"/>
</dbReference>
<dbReference type="InterPro" id="IPR001431">
    <property type="entry name" value="Pept_M16_Zn_BS"/>
</dbReference>
<keyword evidence="9" id="KW-0732">Signal</keyword>
<keyword evidence="3" id="KW-0645">Protease</keyword>
<dbReference type="GO" id="GO:0006508">
    <property type="term" value="P:proteolysis"/>
    <property type="evidence" value="ECO:0007669"/>
    <property type="project" value="UniProtKB-KW"/>
</dbReference>
<evidence type="ECO:0000256" key="8">
    <source>
        <dbReference type="RuleBase" id="RU004447"/>
    </source>
</evidence>
<evidence type="ECO:0000259" key="11">
    <source>
        <dbReference type="Pfam" id="PF05193"/>
    </source>
</evidence>
<comment type="cofactor">
    <cofactor evidence="1">
        <name>Zn(2+)</name>
        <dbReference type="ChEBI" id="CHEBI:29105"/>
    </cofactor>
</comment>
<evidence type="ECO:0000256" key="4">
    <source>
        <dbReference type="ARBA" id="ARBA00022723"/>
    </source>
</evidence>
<accession>A0A2W5N628</accession>
<evidence type="ECO:0000256" key="6">
    <source>
        <dbReference type="ARBA" id="ARBA00022833"/>
    </source>
</evidence>
<dbReference type="Gene3D" id="3.30.830.10">
    <property type="entry name" value="Metalloenzyme, LuxS/M16 peptidase-like"/>
    <property type="match status" value="2"/>
</dbReference>
<evidence type="ECO:0000256" key="7">
    <source>
        <dbReference type="ARBA" id="ARBA00023049"/>
    </source>
</evidence>
<dbReference type="AlphaFoldDB" id="A0A2W5N628"/>
<evidence type="ECO:0000313" key="13">
    <source>
        <dbReference type="Proteomes" id="UP000249185"/>
    </source>
</evidence>
<feature type="domain" description="Peptidase M16 C-terminal" evidence="11">
    <location>
        <begin position="199"/>
        <end position="381"/>
    </location>
</feature>
<evidence type="ECO:0000256" key="1">
    <source>
        <dbReference type="ARBA" id="ARBA00001947"/>
    </source>
</evidence>
<keyword evidence="7" id="KW-0482">Metalloprotease</keyword>
<keyword evidence="4" id="KW-0479">Metal-binding</keyword>
<evidence type="ECO:0000256" key="3">
    <source>
        <dbReference type="ARBA" id="ARBA00022670"/>
    </source>
</evidence>
<feature type="domain" description="Peptidase M16 N-terminal" evidence="10">
    <location>
        <begin position="47"/>
        <end position="190"/>
    </location>
</feature>
<dbReference type="PANTHER" id="PTHR43690:SF17">
    <property type="entry name" value="PROTEIN YHJJ"/>
    <property type="match status" value="1"/>
</dbReference>
<feature type="chain" id="PRO_5016067627" evidence="9">
    <location>
        <begin position="29"/>
        <end position="458"/>
    </location>
</feature>
<comment type="caution">
    <text evidence="12">The sequence shown here is derived from an EMBL/GenBank/DDBJ whole genome shotgun (WGS) entry which is preliminary data.</text>
</comment>
<dbReference type="EMBL" id="QFPW01000009">
    <property type="protein sequence ID" value="PZQ48961.1"/>
    <property type="molecule type" value="Genomic_DNA"/>
</dbReference>
<dbReference type="GO" id="GO:0046872">
    <property type="term" value="F:metal ion binding"/>
    <property type="evidence" value="ECO:0007669"/>
    <property type="project" value="UniProtKB-KW"/>
</dbReference>
<dbReference type="PROSITE" id="PS00143">
    <property type="entry name" value="INSULINASE"/>
    <property type="match status" value="1"/>
</dbReference>
<sequence length="458" mass="49363">MSLCPPTQRALAPLLTVACLCAPSLVSASVESAVSSFTLPNGLVGVVIEDHRAPVVTSMVWYKVGAADDPAGQSGLAHFLEHMMFKATDKLAEGEFSAIVAANGGEENAFTTNDYTAYYQRISADRLDLVLGMEADRMVNLDPGEAGARSERDVVLEERRMRIDSTPEGPFRERRDAMLFLNSPYGRPTIGWKQEIEEITLDSAMAFYRAHYAPNNAVLVVAGDVTPAEVEALAEKNFGAIPASEQVLPRSRPREPAPLGLRRFEYRDPRVTAPVLSRAYVAPARRSGDQKQAAALTVLAKLFGGGVTSTMTRDLELDGEICVDSGARYDGMSLDPSKFSLHMVLKPGMDPEEAEARLDALIAKFVADGPDPASLERVRNQVAASEIYGLDDQQSRASVYGAALTTGLTIEDVANWPRDLRAVTVADVRDAARAVFNPEAAVTGWLLPGAPGTQVAVR</sequence>
<dbReference type="PANTHER" id="PTHR43690">
    <property type="entry name" value="NARDILYSIN"/>
    <property type="match status" value="1"/>
</dbReference>
<keyword evidence="5" id="KW-0378">Hydrolase</keyword>
<comment type="similarity">
    <text evidence="2 8">Belongs to the peptidase M16 family.</text>
</comment>
<evidence type="ECO:0000256" key="9">
    <source>
        <dbReference type="SAM" id="SignalP"/>
    </source>
</evidence>